<dbReference type="InterPro" id="IPR037817">
    <property type="entry name" value="TAF7"/>
</dbReference>
<keyword evidence="5" id="KW-0539">Nucleus</keyword>
<dbReference type="GO" id="GO:0051123">
    <property type="term" value="P:RNA polymerase II preinitiation complex assembly"/>
    <property type="evidence" value="ECO:0007669"/>
    <property type="project" value="TreeGrafter"/>
</dbReference>
<evidence type="ECO:0000256" key="6">
    <source>
        <dbReference type="SAM" id="MobiDB-lite"/>
    </source>
</evidence>
<feature type="region of interest" description="Disordered" evidence="6">
    <location>
        <begin position="233"/>
        <end position="255"/>
    </location>
</feature>
<keyword evidence="3" id="KW-0805">Transcription regulation</keyword>
<name>A0A8J5XIE6_DIALT</name>
<dbReference type="Proteomes" id="UP000751190">
    <property type="component" value="Unassembled WGS sequence"/>
</dbReference>
<gene>
    <name evidence="8" type="ORF">KFE25_010110</name>
</gene>
<evidence type="ECO:0000259" key="7">
    <source>
        <dbReference type="SMART" id="SM01370"/>
    </source>
</evidence>
<comment type="similarity">
    <text evidence="2">Belongs to the TAF7 family.</text>
</comment>
<dbReference type="SMART" id="SM01370">
    <property type="entry name" value="TAFII55_N"/>
    <property type="match status" value="1"/>
</dbReference>
<evidence type="ECO:0000256" key="2">
    <source>
        <dbReference type="ARBA" id="ARBA00009368"/>
    </source>
</evidence>
<dbReference type="GO" id="GO:0005669">
    <property type="term" value="C:transcription factor TFIID complex"/>
    <property type="evidence" value="ECO:0007669"/>
    <property type="project" value="InterPro"/>
</dbReference>
<dbReference type="AlphaFoldDB" id="A0A8J5XIE6"/>
<comment type="caution">
    <text evidence="8">The sequence shown here is derived from an EMBL/GenBank/DDBJ whole genome shotgun (WGS) entry which is preliminary data.</text>
</comment>
<feature type="compositionally biased region" description="Acidic residues" evidence="6">
    <location>
        <begin position="239"/>
        <end position="255"/>
    </location>
</feature>
<comment type="subcellular location">
    <subcellularLocation>
        <location evidence="1">Nucleus</location>
    </subcellularLocation>
</comment>
<keyword evidence="9" id="KW-1185">Reference proteome</keyword>
<feature type="compositionally biased region" description="Low complexity" evidence="6">
    <location>
        <begin position="168"/>
        <end position="177"/>
    </location>
</feature>
<evidence type="ECO:0000256" key="5">
    <source>
        <dbReference type="ARBA" id="ARBA00023242"/>
    </source>
</evidence>
<accession>A0A8J5XIE6</accession>
<reference evidence="8" key="1">
    <citation type="submission" date="2021-05" db="EMBL/GenBank/DDBJ databases">
        <title>The genome of the haptophyte Pavlova lutheri (Diacronema luteri, Pavlovales) - a model for lipid biosynthesis in eukaryotic algae.</title>
        <authorList>
            <person name="Hulatt C.J."/>
            <person name="Posewitz M.C."/>
        </authorList>
    </citation>
    <scope>NUCLEOTIDE SEQUENCE</scope>
    <source>
        <strain evidence="8">NIVA-4/92</strain>
    </source>
</reference>
<proteinExistence type="inferred from homology"/>
<evidence type="ECO:0000256" key="4">
    <source>
        <dbReference type="ARBA" id="ARBA00023163"/>
    </source>
</evidence>
<organism evidence="8 9">
    <name type="scientific">Diacronema lutheri</name>
    <name type="common">Unicellular marine alga</name>
    <name type="synonym">Monochrysis lutheri</name>
    <dbReference type="NCBI Taxonomy" id="2081491"/>
    <lineage>
        <taxon>Eukaryota</taxon>
        <taxon>Haptista</taxon>
        <taxon>Haptophyta</taxon>
        <taxon>Pavlovophyceae</taxon>
        <taxon>Pavlovales</taxon>
        <taxon>Pavlovaceae</taxon>
        <taxon>Diacronema</taxon>
    </lineage>
</organism>
<keyword evidence="4" id="KW-0804">Transcription</keyword>
<dbReference type="PANTHER" id="PTHR12228">
    <property type="entry name" value="TRANSCRIPTION INITIATION FACTOR TFIID 55 KD SUBUNIT-RELATED"/>
    <property type="match status" value="1"/>
</dbReference>
<feature type="domain" description="TAFII55 protein conserved region" evidence="7">
    <location>
        <begin position="8"/>
        <end position="167"/>
    </location>
</feature>
<evidence type="ECO:0000256" key="1">
    <source>
        <dbReference type="ARBA" id="ARBA00004123"/>
    </source>
</evidence>
<dbReference type="GO" id="GO:0016251">
    <property type="term" value="F:RNA polymerase II general transcription initiation factor activity"/>
    <property type="evidence" value="ECO:0007669"/>
    <property type="project" value="TreeGrafter"/>
</dbReference>
<protein>
    <recommendedName>
        <fullName evidence="7">TAFII55 protein conserved region domain-containing protein</fullName>
    </recommendedName>
</protein>
<feature type="region of interest" description="Disordered" evidence="6">
    <location>
        <begin position="157"/>
        <end position="177"/>
    </location>
</feature>
<evidence type="ECO:0000313" key="9">
    <source>
        <dbReference type="Proteomes" id="UP000751190"/>
    </source>
</evidence>
<evidence type="ECO:0000313" key="8">
    <source>
        <dbReference type="EMBL" id="KAG8464742.1"/>
    </source>
</evidence>
<evidence type="ECO:0000256" key="3">
    <source>
        <dbReference type="ARBA" id="ARBA00023015"/>
    </source>
</evidence>
<dbReference type="InterPro" id="IPR006751">
    <property type="entry name" value="TAFII55_prot_cons_reg"/>
</dbReference>
<dbReference type="OrthoDB" id="153872at2759"/>
<sequence>MEDGAAAEEEAYVLRLPLPLAARVRELMQAPGATREMAMHVQFVEQPGFVAGRLARVRIGEDYFPATLMDLPTVVESAKSVDGMSYYKCGHVSQMLVVSEMMMTPAPPPSYVARDGLTPPARGIRDFWAANQPINPHGGEGTAEVERVEAKLKRILDGQGGPLDDEPPSAAAGAQPAASVAAGERALLFARAAGDTAAGREASAAAALGMREGAVATSVPGAATAGAQQHTFQDLFGDSSDDSDESDPVEDGMDA</sequence>
<dbReference type="PANTHER" id="PTHR12228:SF0">
    <property type="entry name" value="TATA-BOX BINDING PROTEIN ASSOCIATED FACTOR 7"/>
    <property type="match status" value="1"/>
</dbReference>
<dbReference type="EMBL" id="JAGTXO010000012">
    <property type="protein sequence ID" value="KAG8464742.1"/>
    <property type="molecule type" value="Genomic_DNA"/>
</dbReference>
<dbReference type="Pfam" id="PF04658">
    <property type="entry name" value="TAFII55_N"/>
    <property type="match status" value="1"/>
</dbReference>